<keyword evidence="1" id="KW-0472">Membrane</keyword>
<dbReference type="KEGG" id="bvo:Pan97_38500"/>
<dbReference type="Proteomes" id="UP000318626">
    <property type="component" value="Chromosome"/>
</dbReference>
<accession>A0A518CC43</accession>
<organism evidence="2 3">
    <name type="scientific">Bremerella volcania</name>
    <dbReference type="NCBI Taxonomy" id="2527984"/>
    <lineage>
        <taxon>Bacteria</taxon>
        <taxon>Pseudomonadati</taxon>
        <taxon>Planctomycetota</taxon>
        <taxon>Planctomycetia</taxon>
        <taxon>Pirellulales</taxon>
        <taxon>Pirellulaceae</taxon>
        <taxon>Bremerella</taxon>
    </lineage>
</organism>
<evidence type="ECO:0000313" key="3">
    <source>
        <dbReference type="Proteomes" id="UP000318626"/>
    </source>
</evidence>
<dbReference type="EMBL" id="CP036289">
    <property type="protein sequence ID" value="QDU76793.1"/>
    <property type="molecule type" value="Genomic_DNA"/>
</dbReference>
<name>A0A518CC43_9BACT</name>
<reference evidence="3" key="1">
    <citation type="submission" date="2019-02" db="EMBL/GenBank/DDBJ databases">
        <title>Deep-cultivation of Planctomycetes and their phenomic and genomic characterization uncovers novel biology.</title>
        <authorList>
            <person name="Wiegand S."/>
            <person name="Jogler M."/>
            <person name="Boedeker C."/>
            <person name="Pinto D."/>
            <person name="Vollmers J."/>
            <person name="Rivas-Marin E."/>
            <person name="Kohn T."/>
            <person name="Peeters S.H."/>
            <person name="Heuer A."/>
            <person name="Rast P."/>
            <person name="Oberbeckmann S."/>
            <person name="Bunk B."/>
            <person name="Jeske O."/>
            <person name="Meyerdierks A."/>
            <person name="Storesund J.E."/>
            <person name="Kallscheuer N."/>
            <person name="Luecker S."/>
            <person name="Lage O.M."/>
            <person name="Pohl T."/>
            <person name="Merkel B.J."/>
            <person name="Hornburger P."/>
            <person name="Mueller R.-W."/>
            <person name="Bruemmer F."/>
            <person name="Labrenz M."/>
            <person name="Spormann A.M."/>
            <person name="Op den Camp H."/>
            <person name="Overmann J."/>
            <person name="Amann R."/>
            <person name="Jetten M.S.M."/>
            <person name="Mascher T."/>
            <person name="Medema M.H."/>
            <person name="Devos D.P."/>
            <person name="Kaster A.-K."/>
            <person name="Ovreas L."/>
            <person name="Rohde M."/>
            <person name="Galperin M.Y."/>
            <person name="Jogler C."/>
        </authorList>
    </citation>
    <scope>NUCLEOTIDE SEQUENCE [LARGE SCALE GENOMIC DNA]</scope>
    <source>
        <strain evidence="3">Pan97</strain>
    </source>
</reference>
<dbReference type="RefSeq" id="WP_165698845.1">
    <property type="nucleotide sequence ID" value="NZ_CP036289.1"/>
</dbReference>
<keyword evidence="1" id="KW-0812">Transmembrane</keyword>
<gene>
    <name evidence="2" type="ORF">Pan97_38500</name>
</gene>
<evidence type="ECO:0000256" key="1">
    <source>
        <dbReference type="SAM" id="Phobius"/>
    </source>
</evidence>
<keyword evidence="1" id="KW-1133">Transmembrane helix</keyword>
<evidence type="ECO:0000313" key="2">
    <source>
        <dbReference type="EMBL" id="QDU76793.1"/>
    </source>
</evidence>
<protein>
    <recommendedName>
        <fullName evidence="4">Cbb3-type cytochrome oxidase component FixQ</fullName>
    </recommendedName>
</protein>
<feature type="transmembrane region" description="Helical" evidence="1">
    <location>
        <begin position="12"/>
        <end position="35"/>
    </location>
</feature>
<proteinExistence type="predicted"/>
<evidence type="ECO:0008006" key="4">
    <source>
        <dbReference type="Google" id="ProtNLM"/>
    </source>
</evidence>
<dbReference type="AlphaFoldDB" id="A0A518CC43"/>
<keyword evidence="3" id="KW-1185">Reference proteome</keyword>
<sequence length="57" mass="6443">MIRELLNSVEYGWIASTALVLFFSVFLAVTIRTLLTDKKTIDSQADIPLTDGQRRNT</sequence>